<dbReference type="Gene3D" id="3.40.47.10">
    <property type="match status" value="2"/>
</dbReference>
<evidence type="ECO:0000256" key="2">
    <source>
        <dbReference type="ARBA" id="ARBA00023315"/>
    </source>
</evidence>
<feature type="domain" description="Beta-ketoacyl-[acyl-carrier-protein] synthase III N-terminal" evidence="4">
    <location>
        <begin position="107"/>
        <end position="186"/>
    </location>
</feature>
<evidence type="ECO:0000313" key="6">
    <source>
        <dbReference type="Proteomes" id="UP000658225"/>
    </source>
</evidence>
<comment type="caution">
    <text evidence="5">The sequence shown here is derived from an EMBL/GenBank/DDBJ whole genome shotgun (WGS) entry which is preliminary data.</text>
</comment>
<keyword evidence="6" id="KW-1185">Reference proteome</keyword>
<dbReference type="GO" id="GO:0006633">
    <property type="term" value="P:fatty acid biosynthetic process"/>
    <property type="evidence" value="ECO:0007669"/>
    <property type="project" value="InterPro"/>
</dbReference>
<dbReference type="GO" id="GO:0044550">
    <property type="term" value="P:secondary metabolite biosynthetic process"/>
    <property type="evidence" value="ECO:0007669"/>
    <property type="project" value="TreeGrafter"/>
</dbReference>
<dbReference type="Pfam" id="PF08541">
    <property type="entry name" value="ACP_syn_III_C"/>
    <property type="match status" value="1"/>
</dbReference>
<dbReference type="GO" id="GO:0004315">
    <property type="term" value="F:3-oxoacyl-[acyl-carrier-protein] synthase activity"/>
    <property type="evidence" value="ECO:0007669"/>
    <property type="project" value="InterPro"/>
</dbReference>
<evidence type="ECO:0000259" key="4">
    <source>
        <dbReference type="Pfam" id="PF08545"/>
    </source>
</evidence>
<sequence length="333" mass="37302">MEFVGISGIKVYSPSKTYYTRHLLETGQMTDKLYNKIGVSSVQVSDNEETPTDLAIKAANIILDKSMTIREEIDLVIYVGATPPDYLIWSPSSKICYKLGLKRALGFEMMLGCGGFQIAMKAAKEMLLNSKTWKKALIVGADKWEQYTTNRTAAGLIFGDAGAAILLEKRENARNKLMDFFGFTDGSFHDMAFLSNKTEFADKLREKYPHVQPNEYSIFNVEKSSLLREVNLQNYIKVAKEILEQSKLTMNDISYLLVPTGRKDLMIKIIDALEFDQTKTNLAFLENQGDLGAPGFVCDLHNMLKKYNPKSGEKILTLSAGVGITWLGSLIEV</sequence>
<feature type="domain" description="Beta-ketoacyl-[acyl-carrier-protein] synthase III C-terminal" evidence="3">
    <location>
        <begin position="243"/>
        <end position="332"/>
    </location>
</feature>
<dbReference type="RefSeq" id="WP_192600753.1">
    <property type="nucleotide sequence ID" value="NZ_JADBEL010000059.1"/>
</dbReference>
<dbReference type="PANTHER" id="PTHR34069">
    <property type="entry name" value="3-OXOACYL-[ACYL-CARRIER-PROTEIN] SYNTHASE 3"/>
    <property type="match status" value="1"/>
</dbReference>
<dbReference type="Pfam" id="PF08545">
    <property type="entry name" value="ACP_syn_III"/>
    <property type="match status" value="1"/>
</dbReference>
<dbReference type="InterPro" id="IPR013747">
    <property type="entry name" value="ACP_syn_III_C"/>
</dbReference>
<dbReference type="PANTHER" id="PTHR34069:SF2">
    <property type="entry name" value="BETA-KETOACYL-[ACYL-CARRIER-PROTEIN] SYNTHASE III"/>
    <property type="match status" value="1"/>
</dbReference>
<protein>
    <submittedName>
        <fullName evidence="5">3-oxoacyl-[acyl-carrier-protein] synthase III</fullName>
    </submittedName>
</protein>
<evidence type="ECO:0000259" key="3">
    <source>
        <dbReference type="Pfam" id="PF08541"/>
    </source>
</evidence>
<dbReference type="SUPFAM" id="SSF53901">
    <property type="entry name" value="Thiolase-like"/>
    <property type="match status" value="2"/>
</dbReference>
<evidence type="ECO:0000313" key="5">
    <source>
        <dbReference type="EMBL" id="MBE1557171.1"/>
    </source>
</evidence>
<dbReference type="InterPro" id="IPR016039">
    <property type="entry name" value="Thiolase-like"/>
</dbReference>
<evidence type="ECO:0000256" key="1">
    <source>
        <dbReference type="ARBA" id="ARBA00022679"/>
    </source>
</evidence>
<keyword evidence="2" id="KW-0012">Acyltransferase</keyword>
<dbReference type="Proteomes" id="UP000658225">
    <property type="component" value="Unassembled WGS sequence"/>
</dbReference>
<proteinExistence type="predicted"/>
<accession>A0A927MTP6</accession>
<name>A0A927MTP6_9BACL</name>
<dbReference type="EMBL" id="JADBEL010000059">
    <property type="protein sequence ID" value="MBE1557171.1"/>
    <property type="molecule type" value="Genomic_DNA"/>
</dbReference>
<reference evidence="5" key="1">
    <citation type="submission" date="2020-10" db="EMBL/GenBank/DDBJ databases">
        <title>Genomic Encyclopedia of Type Strains, Phase IV (KMG-IV): sequencing the most valuable type-strain genomes for metagenomic binning, comparative biology and taxonomic classification.</title>
        <authorList>
            <person name="Goeker M."/>
        </authorList>
    </citation>
    <scope>NUCLEOTIDE SEQUENCE</scope>
    <source>
        <strain evidence="5">DSM 13886</strain>
    </source>
</reference>
<gene>
    <name evidence="5" type="ORF">H4683_004308</name>
</gene>
<dbReference type="InterPro" id="IPR013751">
    <property type="entry name" value="ACP_syn_III_N"/>
</dbReference>
<organism evidence="5 6">
    <name type="scientific">Sporosarcina limicola</name>
    <dbReference type="NCBI Taxonomy" id="34101"/>
    <lineage>
        <taxon>Bacteria</taxon>
        <taxon>Bacillati</taxon>
        <taxon>Bacillota</taxon>
        <taxon>Bacilli</taxon>
        <taxon>Bacillales</taxon>
        <taxon>Caryophanaceae</taxon>
        <taxon>Sporosarcina</taxon>
    </lineage>
</organism>
<dbReference type="AlphaFoldDB" id="A0A927MTP6"/>
<keyword evidence="1" id="KW-0808">Transferase</keyword>